<dbReference type="GO" id="GO:0016787">
    <property type="term" value="F:hydrolase activity"/>
    <property type="evidence" value="ECO:0007669"/>
    <property type="project" value="UniProtKB-KW"/>
</dbReference>
<dbReference type="CDD" id="cd02883">
    <property type="entry name" value="NUDIX_Hydrolase"/>
    <property type="match status" value="1"/>
</dbReference>
<comment type="caution">
    <text evidence="1">The sequence shown here is derived from an EMBL/GenBank/DDBJ whole genome shotgun (WGS) entry which is preliminary data.</text>
</comment>
<dbReference type="EMBL" id="DVOJ01000005">
    <property type="protein sequence ID" value="HIV01216.1"/>
    <property type="molecule type" value="Genomic_DNA"/>
</dbReference>
<gene>
    <name evidence="1" type="ORF">IAA62_01500</name>
</gene>
<protein>
    <submittedName>
        <fullName evidence="1">NUDIX hydrolase</fullName>
    </submittedName>
</protein>
<sequence length="118" mass="13315">MGVFTWHNGEVPKNLKIKQVYGILFSEDGRTLLRHVENEKENYFSLAGGRPEVYDNGIEGTLRREVLEEVNCTIKEPILIGYQEVNEGNNVPPYAQVRMAAIIDKVGKLQPDPDNGET</sequence>
<proteinExistence type="predicted"/>
<dbReference type="AlphaFoldDB" id="A0A9D1NER5"/>
<accession>A0A9D1NER5</accession>
<evidence type="ECO:0000313" key="1">
    <source>
        <dbReference type="EMBL" id="HIV01216.1"/>
    </source>
</evidence>
<dbReference type="Gene3D" id="3.90.79.10">
    <property type="entry name" value="Nucleoside Triphosphate Pyrophosphohydrolase"/>
    <property type="match status" value="1"/>
</dbReference>
<reference evidence="1" key="1">
    <citation type="submission" date="2020-10" db="EMBL/GenBank/DDBJ databases">
        <authorList>
            <person name="Gilroy R."/>
        </authorList>
    </citation>
    <scope>NUCLEOTIDE SEQUENCE</scope>
    <source>
        <strain evidence="1">CHK186-9395</strain>
    </source>
</reference>
<keyword evidence="1" id="KW-0378">Hydrolase</keyword>
<dbReference type="SUPFAM" id="SSF55811">
    <property type="entry name" value="Nudix"/>
    <property type="match status" value="1"/>
</dbReference>
<feature type="non-terminal residue" evidence="1">
    <location>
        <position position="118"/>
    </location>
</feature>
<dbReference type="Proteomes" id="UP000886861">
    <property type="component" value="Unassembled WGS sequence"/>
</dbReference>
<organism evidence="1 2">
    <name type="scientific">Candidatus Caccopulliclostridium gallistercoris</name>
    <dbReference type="NCBI Taxonomy" id="2840719"/>
    <lineage>
        <taxon>Bacteria</taxon>
        <taxon>Bacillati</taxon>
        <taxon>Bacillota</taxon>
        <taxon>Clostridia</taxon>
        <taxon>Candidatus Caccopulliclostridium</taxon>
    </lineage>
</organism>
<dbReference type="InterPro" id="IPR015797">
    <property type="entry name" value="NUDIX_hydrolase-like_dom_sf"/>
</dbReference>
<evidence type="ECO:0000313" key="2">
    <source>
        <dbReference type="Proteomes" id="UP000886861"/>
    </source>
</evidence>
<name>A0A9D1NER5_9FIRM</name>
<reference evidence="1" key="2">
    <citation type="journal article" date="2021" name="PeerJ">
        <title>Extensive microbial diversity within the chicken gut microbiome revealed by metagenomics and culture.</title>
        <authorList>
            <person name="Gilroy R."/>
            <person name="Ravi A."/>
            <person name="Getino M."/>
            <person name="Pursley I."/>
            <person name="Horton D.L."/>
            <person name="Alikhan N.F."/>
            <person name="Baker D."/>
            <person name="Gharbi K."/>
            <person name="Hall N."/>
            <person name="Watson M."/>
            <person name="Adriaenssens E.M."/>
            <person name="Foster-Nyarko E."/>
            <person name="Jarju S."/>
            <person name="Secka A."/>
            <person name="Antonio M."/>
            <person name="Oren A."/>
            <person name="Chaudhuri R.R."/>
            <person name="La Ragione R."/>
            <person name="Hildebrand F."/>
            <person name="Pallen M.J."/>
        </authorList>
    </citation>
    <scope>NUCLEOTIDE SEQUENCE</scope>
    <source>
        <strain evidence="1">CHK186-9395</strain>
    </source>
</reference>